<dbReference type="EMBL" id="AP021888">
    <property type="protein sequence ID" value="BBP43729.1"/>
    <property type="molecule type" value="Genomic_DNA"/>
</dbReference>
<dbReference type="KEGG" id="tzo:THMIRHAT_14750"/>
<comment type="subcellular location">
    <subcellularLocation>
        <location evidence="1">Endomembrane system</location>
    </subcellularLocation>
</comment>
<evidence type="ECO:0000256" key="4">
    <source>
        <dbReference type="ARBA" id="ARBA00022519"/>
    </source>
</evidence>
<dbReference type="GO" id="GO:0012505">
    <property type="term" value="C:endomembrane system"/>
    <property type="evidence" value="ECO:0007669"/>
    <property type="project" value="UniProtKB-SubCell"/>
</dbReference>
<protein>
    <submittedName>
        <fullName evidence="6">Nitrate transporter</fullName>
    </submittedName>
</protein>
<evidence type="ECO:0000256" key="3">
    <source>
        <dbReference type="ARBA" id="ARBA00022475"/>
    </source>
</evidence>
<dbReference type="SUPFAM" id="SSF53850">
    <property type="entry name" value="Periplasmic binding protein-like II"/>
    <property type="match status" value="1"/>
</dbReference>
<reference evidence="7" key="1">
    <citation type="submission" date="2019-11" db="EMBL/GenBank/DDBJ databases">
        <title>Isolation and characterization of two novel species in the genus Thiomicrorhabdus.</title>
        <authorList>
            <person name="Mochizuki J."/>
            <person name="Kojima H."/>
            <person name="Fukui M."/>
        </authorList>
    </citation>
    <scope>NUCLEOTIDE SEQUENCE [LARGE SCALE GENOMIC DNA]</scope>
    <source>
        <strain evidence="7">AkT22</strain>
    </source>
</reference>
<organism evidence="6 7">
    <name type="scientific">Thiosulfativibrio zosterae</name>
    <dbReference type="NCBI Taxonomy" id="2675053"/>
    <lineage>
        <taxon>Bacteria</taxon>
        <taxon>Pseudomonadati</taxon>
        <taxon>Pseudomonadota</taxon>
        <taxon>Gammaproteobacteria</taxon>
        <taxon>Thiotrichales</taxon>
        <taxon>Piscirickettsiaceae</taxon>
        <taxon>Thiosulfativibrio</taxon>
    </lineage>
</organism>
<dbReference type="Gene3D" id="3.40.190.10">
    <property type="entry name" value="Periplasmic binding protein-like II"/>
    <property type="match status" value="2"/>
</dbReference>
<dbReference type="CDD" id="cd13553">
    <property type="entry name" value="PBP2_NrtA_CpmA_like"/>
    <property type="match status" value="1"/>
</dbReference>
<keyword evidence="7" id="KW-1185">Reference proteome</keyword>
<dbReference type="AlphaFoldDB" id="A0A6F8PNN8"/>
<dbReference type="InterPro" id="IPR044527">
    <property type="entry name" value="NrtA/CpmA_ABC-bd_dom"/>
</dbReference>
<dbReference type="PANTHER" id="PTHR30024:SF43">
    <property type="entry name" value="BLL4572 PROTEIN"/>
    <property type="match status" value="1"/>
</dbReference>
<proteinExistence type="predicted"/>
<sequence>MSEKIKIGFTALTDSAPLVVAKELGFFANLGLDVELCKEVSWSNIRDKLVFGEYQAAHLLAPMLMSCTLGLGGLKKPLCTAYSFGLNGNAISVSNSVFAELEAVADNLMDAPEQTARALAQVIQQRVAAGLPKLRFAVVFPYSMHYYLLNHWLVSGGIALEQVEIMVVPPARVVQALAEDVIDGYCVGEPWNSHAAIGGVGVTLITGYEIWNNAPEKVLGVTQEWAEIHTEEHAKLVQALYQASAWIDKAENHPQLMTFLSMPEYVGVPQTALEYAFAGKVCHPTSQTCRLVPEFAKPYKDHANLPKIQDALWILTQMQTLGQITETVSIEHLATEVYRPDLTQTFLKI</sequence>
<accession>A0A6F8PNN8</accession>
<dbReference type="PANTHER" id="PTHR30024">
    <property type="entry name" value="ALIPHATIC SULFONATES-BINDING PROTEIN-RELATED"/>
    <property type="match status" value="1"/>
</dbReference>
<evidence type="ECO:0000313" key="6">
    <source>
        <dbReference type="EMBL" id="BBP43729.1"/>
    </source>
</evidence>
<gene>
    <name evidence="6" type="ORF">THMIRHAT_14750</name>
</gene>
<keyword evidence="2" id="KW-0813">Transport</keyword>
<keyword evidence="4" id="KW-0997">Cell inner membrane</keyword>
<dbReference type="RefSeq" id="WP_173291507.1">
    <property type="nucleotide sequence ID" value="NZ_AP021888.1"/>
</dbReference>
<dbReference type="Proteomes" id="UP000501466">
    <property type="component" value="Chromosome"/>
</dbReference>
<evidence type="ECO:0000256" key="5">
    <source>
        <dbReference type="ARBA" id="ARBA00023136"/>
    </source>
</evidence>
<dbReference type="Pfam" id="PF13379">
    <property type="entry name" value="NMT1_2"/>
    <property type="match status" value="1"/>
</dbReference>
<evidence type="ECO:0000256" key="2">
    <source>
        <dbReference type="ARBA" id="ARBA00022448"/>
    </source>
</evidence>
<name>A0A6F8PNN8_9GAMM</name>
<keyword evidence="3" id="KW-1003">Cell membrane</keyword>
<evidence type="ECO:0000313" key="7">
    <source>
        <dbReference type="Proteomes" id="UP000501466"/>
    </source>
</evidence>
<keyword evidence="5" id="KW-0472">Membrane</keyword>
<evidence type="ECO:0000256" key="1">
    <source>
        <dbReference type="ARBA" id="ARBA00004308"/>
    </source>
</evidence>